<keyword evidence="6 11" id="KW-0378">Hydrolase</keyword>
<comment type="subcellular location">
    <subcellularLocation>
        <location evidence="2">Membrane</location>
        <topology evidence="2">Multi-pass membrane protein</topology>
    </subcellularLocation>
</comment>
<feature type="transmembrane region" description="Helical" evidence="11">
    <location>
        <begin position="261"/>
        <end position="282"/>
    </location>
</feature>
<feature type="transmembrane region" description="Helical" evidence="11">
    <location>
        <begin position="91"/>
        <end position="114"/>
    </location>
</feature>
<name>A0A1M5KX50_9FIRM</name>
<feature type="domain" description="PDZ" evidence="12">
    <location>
        <begin position="112"/>
        <end position="180"/>
    </location>
</feature>
<feature type="transmembrane region" description="Helical" evidence="11">
    <location>
        <begin position="6"/>
        <end position="25"/>
    </location>
</feature>
<evidence type="ECO:0000313" key="14">
    <source>
        <dbReference type="Proteomes" id="UP000242329"/>
    </source>
</evidence>
<comment type="cofactor">
    <cofactor evidence="1 11">
        <name>Zn(2+)</name>
        <dbReference type="ChEBI" id="CHEBI:29105"/>
    </cofactor>
</comment>
<keyword evidence="4 13" id="KW-0645">Protease</keyword>
<evidence type="ECO:0000256" key="6">
    <source>
        <dbReference type="ARBA" id="ARBA00022801"/>
    </source>
</evidence>
<dbReference type="RefSeq" id="WP_073089574.1">
    <property type="nucleotide sequence ID" value="NZ_FQWY01000006.1"/>
</dbReference>
<dbReference type="InterPro" id="IPR001478">
    <property type="entry name" value="PDZ"/>
</dbReference>
<evidence type="ECO:0000256" key="8">
    <source>
        <dbReference type="ARBA" id="ARBA00022989"/>
    </source>
</evidence>
<reference evidence="14" key="1">
    <citation type="submission" date="2016-11" db="EMBL/GenBank/DDBJ databases">
        <authorList>
            <person name="Varghese N."/>
            <person name="Submissions S."/>
        </authorList>
    </citation>
    <scope>NUCLEOTIDE SEQUENCE [LARGE SCALE GENOMIC DNA]</scope>
    <source>
        <strain evidence="14">DSM 11003</strain>
    </source>
</reference>
<evidence type="ECO:0000259" key="12">
    <source>
        <dbReference type="SMART" id="SM00228"/>
    </source>
</evidence>
<keyword evidence="8 11" id="KW-1133">Transmembrane helix</keyword>
<dbReference type="Pfam" id="PF02163">
    <property type="entry name" value="Peptidase_M50"/>
    <property type="match status" value="1"/>
</dbReference>
<organism evidence="13 14">
    <name type="scientific">Thermosyntropha lipolytica DSM 11003</name>
    <dbReference type="NCBI Taxonomy" id="1123382"/>
    <lineage>
        <taxon>Bacteria</taxon>
        <taxon>Bacillati</taxon>
        <taxon>Bacillota</taxon>
        <taxon>Clostridia</taxon>
        <taxon>Eubacteriales</taxon>
        <taxon>Syntrophomonadaceae</taxon>
        <taxon>Thermosyntropha</taxon>
    </lineage>
</organism>
<dbReference type="Proteomes" id="UP000242329">
    <property type="component" value="Unassembled WGS sequence"/>
</dbReference>
<dbReference type="InterPro" id="IPR008915">
    <property type="entry name" value="Peptidase_M50"/>
</dbReference>
<keyword evidence="14" id="KW-1185">Reference proteome</keyword>
<dbReference type="GO" id="GO:0046872">
    <property type="term" value="F:metal ion binding"/>
    <property type="evidence" value="ECO:0007669"/>
    <property type="project" value="UniProtKB-KW"/>
</dbReference>
<evidence type="ECO:0000313" key="13">
    <source>
        <dbReference type="EMBL" id="SHG57089.1"/>
    </source>
</evidence>
<dbReference type="SUPFAM" id="SSF50156">
    <property type="entry name" value="PDZ domain-like"/>
    <property type="match status" value="1"/>
</dbReference>
<keyword evidence="7 11" id="KW-0862">Zinc</keyword>
<dbReference type="Gene3D" id="2.30.42.10">
    <property type="match status" value="1"/>
</dbReference>
<evidence type="ECO:0000256" key="1">
    <source>
        <dbReference type="ARBA" id="ARBA00001947"/>
    </source>
</evidence>
<evidence type="ECO:0000256" key="9">
    <source>
        <dbReference type="ARBA" id="ARBA00023049"/>
    </source>
</evidence>
<evidence type="ECO:0000256" key="2">
    <source>
        <dbReference type="ARBA" id="ARBA00004141"/>
    </source>
</evidence>
<dbReference type="PANTHER" id="PTHR42837">
    <property type="entry name" value="REGULATOR OF SIGMA-E PROTEASE RSEP"/>
    <property type="match status" value="1"/>
</dbReference>
<dbReference type="Pfam" id="PF17820">
    <property type="entry name" value="PDZ_6"/>
    <property type="match status" value="1"/>
</dbReference>
<dbReference type="GO" id="GO:0006508">
    <property type="term" value="P:proteolysis"/>
    <property type="evidence" value="ECO:0007669"/>
    <property type="project" value="UniProtKB-KW"/>
</dbReference>
<evidence type="ECO:0000256" key="3">
    <source>
        <dbReference type="ARBA" id="ARBA00007931"/>
    </source>
</evidence>
<dbReference type="CDD" id="cd06163">
    <property type="entry name" value="S2P-M50_PDZ_RseP-like"/>
    <property type="match status" value="1"/>
</dbReference>
<feature type="transmembrane region" description="Helical" evidence="11">
    <location>
        <begin position="229"/>
        <end position="249"/>
    </location>
</feature>
<keyword evidence="9 11" id="KW-0482">Metalloprotease</keyword>
<dbReference type="OrthoDB" id="9782003at2"/>
<dbReference type="AlphaFoldDB" id="A0A1M5KX50"/>
<keyword evidence="10 11" id="KW-0472">Membrane</keyword>
<evidence type="ECO:0000256" key="5">
    <source>
        <dbReference type="ARBA" id="ARBA00022692"/>
    </source>
</evidence>
<accession>A0A1M5KX50</accession>
<proteinExistence type="inferred from homology"/>
<keyword evidence="11" id="KW-0479">Metal-binding</keyword>
<dbReference type="GO" id="GO:0004222">
    <property type="term" value="F:metalloendopeptidase activity"/>
    <property type="evidence" value="ECO:0007669"/>
    <property type="project" value="InterPro"/>
</dbReference>
<dbReference type="PANTHER" id="PTHR42837:SF2">
    <property type="entry name" value="MEMBRANE METALLOPROTEASE ARASP2, CHLOROPLASTIC-RELATED"/>
    <property type="match status" value="1"/>
</dbReference>
<dbReference type="InterPro" id="IPR041489">
    <property type="entry name" value="PDZ_6"/>
</dbReference>
<evidence type="ECO:0000256" key="7">
    <source>
        <dbReference type="ARBA" id="ARBA00022833"/>
    </source>
</evidence>
<dbReference type="NCBIfam" id="TIGR00054">
    <property type="entry name" value="RIP metalloprotease RseP"/>
    <property type="match status" value="1"/>
</dbReference>
<evidence type="ECO:0000256" key="11">
    <source>
        <dbReference type="RuleBase" id="RU362031"/>
    </source>
</evidence>
<keyword evidence="5 11" id="KW-0812">Transmembrane</keyword>
<dbReference type="EC" id="3.4.24.-" evidence="11"/>
<evidence type="ECO:0000256" key="10">
    <source>
        <dbReference type="ARBA" id="ARBA00023136"/>
    </source>
</evidence>
<protein>
    <recommendedName>
        <fullName evidence="11">Zinc metalloprotease</fullName>
        <ecNumber evidence="11">3.4.24.-</ecNumber>
    </recommendedName>
</protein>
<gene>
    <name evidence="13" type="ORF">SAMN02745221_00499</name>
</gene>
<dbReference type="SMART" id="SM00228">
    <property type="entry name" value="PDZ"/>
    <property type="match status" value="1"/>
</dbReference>
<dbReference type="STRING" id="1123382.SAMN02745221_00499"/>
<sequence length="343" mass="37553">MTIITTLIIIAVLILVHEWGHFIVARRIGIPVYEFSLGFGYKLFSFNKDGVEYSLRLIPLGGFVRMAGEEPGDHSDPNGFSSRTPGEKMSVAFAGPFMNFILAVLIFVYIYTFIGIPHASDEPVLGKVIAGKPAYEAGLRADDRIVEVNGEKINTWEEFTRKIAATPEGDYVELLVQRGEKFITVKVKPIRNESSGVPIIGVMNKITYTKQNIIDSIAIGLKQTYQLTVLLLSGLWLMITGGASAADLAGPVGITKLVGEAAQVGTVFLLSFTAFLSINLGILNLLPIPALDGSRIVFALVELVRGKPIEPDKEGFIHWLGFIFLMLLIIIVTYNDIVKLIKG</sequence>
<dbReference type="EMBL" id="FQWY01000006">
    <property type="protein sequence ID" value="SHG57089.1"/>
    <property type="molecule type" value="Genomic_DNA"/>
</dbReference>
<comment type="similarity">
    <text evidence="3 11">Belongs to the peptidase M50B family.</text>
</comment>
<feature type="transmembrane region" description="Helical" evidence="11">
    <location>
        <begin position="316"/>
        <end position="334"/>
    </location>
</feature>
<dbReference type="CDD" id="cd23081">
    <property type="entry name" value="cpPDZ_EcRseP-like"/>
    <property type="match status" value="1"/>
</dbReference>
<dbReference type="InterPro" id="IPR036034">
    <property type="entry name" value="PDZ_sf"/>
</dbReference>
<evidence type="ECO:0000256" key="4">
    <source>
        <dbReference type="ARBA" id="ARBA00022670"/>
    </source>
</evidence>
<dbReference type="GO" id="GO:0016020">
    <property type="term" value="C:membrane"/>
    <property type="evidence" value="ECO:0007669"/>
    <property type="project" value="UniProtKB-SubCell"/>
</dbReference>
<dbReference type="InterPro" id="IPR004387">
    <property type="entry name" value="Pept_M50_Zn"/>
</dbReference>